<protein>
    <submittedName>
        <fullName evidence="3">Uncharacterized protein</fullName>
    </submittedName>
</protein>
<accession>A0AAD6NJ76</accession>
<keyword evidence="2" id="KW-1133">Transmembrane helix</keyword>
<dbReference type="AlphaFoldDB" id="A0AAD6NJ76"/>
<evidence type="ECO:0000313" key="4">
    <source>
        <dbReference type="Proteomes" id="UP001221413"/>
    </source>
</evidence>
<evidence type="ECO:0000256" key="1">
    <source>
        <dbReference type="SAM" id="MobiDB-lite"/>
    </source>
</evidence>
<feature type="region of interest" description="Disordered" evidence="1">
    <location>
        <begin position="56"/>
        <end position="92"/>
    </location>
</feature>
<reference evidence="3" key="1">
    <citation type="submission" date="2023-01" db="EMBL/GenBank/DDBJ databases">
        <title>The chitinases involved in constricting ring structure development in the nematode-trapping fungus Drechslerella dactyloides.</title>
        <authorList>
            <person name="Wang R."/>
            <person name="Zhang L."/>
            <person name="Tang P."/>
            <person name="Li S."/>
            <person name="Liang L."/>
        </authorList>
    </citation>
    <scope>NUCLEOTIDE SEQUENCE</scope>
    <source>
        <strain evidence="3">YMF1.00031</strain>
    </source>
</reference>
<dbReference type="EMBL" id="JAQGDS010000005">
    <property type="protein sequence ID" value="KAJ6260319.1"/>
    <property type="molecule type" value="Genomic_DNA"/>
</dbReference>
<keyword evidence="4" id="KW-1185">Reference proteome</keyword>
<keyword evidence="2" id="KW-0472">Membrane</keyword>
<feature type="transmembrane region" description="Helical" evidence="2">
    <location>
        <begin position="12"/>
        <end position="35"/>
    </location>
</feature>
<name>A0AAD6NJ76_DREDA</name>
<proteinExistence type="predicted"/>
<dbReference type="Proteomes" id="UP001221413">
    <property type="component" value="Unassembled WGS sequence"/>
</dbReference>
<comment type="caution">
    <text evidence="3">The sequence shown here is derived from an EMBL/GenBank/DDBJ whole genome shotgun (WGS) entry which is preliminary data.</text>
</comment>
<organism evidence="3 4">
    <name type="scientific">Drechslerella dactyloides</name>
    <name type="common">Nematode-trapping fungus</name>
    <name type="synonym">Arthrobotrys dactyloides</name>
    <dbReference type="NCBI Taxonomy" id="74499"/>
    <lineage>
        <taxon>Eukaryota</taxon>
        <taxon>Fungi</taxon>
        <taxon>Dikarya</taxon>
        <taxon>Ascomycota</taxon>
        <taxon>Pezizomycotina</taxon>
        <taxon>Orbiliomycetes</taxon>
        <taxon>Orbiliales</taxon>
        <taxon>Orbiliaceae</taxon>
        <taxon>Drechslerella</taxon>
    </lineage>
</organism>
<evidence type="ECO:0000256" key="2">
    <source>
        <dbReference type="SAM" id="Phobius"/>
    </source>
</evidence>
<sequence>MRLSLPVAPEKHAHALILYTVIPLLLFTSLLLVHYTSYTSTPATADEKTHSRAWVNGTKHTPLSSPEPPKADIDAPSTPKLQPSAPTSRHPGFRRLKRTEPLLGAYVKCATVDQVIHSMNPDPLNYTSVLARVPGGGLRRMRRPSFRYRWDDAADAPDEQQRDALRWLQEEYAKEAIEECEECECDDNRNIVVPVINWWSQCTREHAQTCGDWYRCACMLRVDDDPELQKKADPEPVPALRVIDSLALVRKARQQAKLCAAEACGDSGQGSSQPAPVAVYKTEVGGTREPYYLEGPSKGVTWDWMRSPLLGFNYGASWAAFVSNSMFNRAHGRLRGRPGPALITKREADADN</sequence>
<keyword evidence="2" id="KW-0812">Transmembrane</keyword>
<gene>
    <name evidence="3" type="ORF">Dda_4544</name>
</gene>
<evidence type="ECO:0000313" key="3">
    <source>
        <dbReference type="EMBL" id="KAJ6260319.1"/>
    </source>
</evidence>